<protein>
    <submittedName>
        <fullName evidence="2">Uncharacterized protein</fullName>
    </submittedName>
</protein>
<evidence type="ECO:0000256" key="1">
    <source>
        <dbReference type="SAM" id="MobiDB-lite"/>
    </source>
</evidence>
<dbReference type="Gene3D" id="2.130.10.10">
    <property type="entry name" value="YVTN repeat-like/Quinoprotein amine dehydrogenase"/>
    <property type="match status" value="1"/>
</dbReference>
<dbReference type="SUPFAM" id="SSF50978">
    <property type="entry name" value="WD40 repeat-like"/>
    <property type="match status" value="1"/>
</dbReference>
<dbReference type="EMBL" id="KL142405">
    <property type="protein sequence ID" value="KDR68953.1"/>
    <property type="molecule type" value="Genomic_DNA"/>
</dbReference>
<reference evidence="3" key="1">
    <citation type="journal article" date="2014" name="Proc. Natl. Acad. Sci. U.S.A.">
        <title>Extensive sampling of basidiomycete genomes demonstrates inadequacy of the white-rot/brown-rot paradigm for wood decay fungi.</title>
        <authorList>
            <person name="Riley R."/>
            <person name="Salamov A.A."/>
            <person name="Brown D.W."/>
            <person name="Nagy L.G."/>
            <person name="Floudas D."/>
            <person name="Held B.W."/>
            <person name="Levasseur A."/>
            <person name="Lombard V."/>
            <person name="Morin E."/>
            <person name="Otillar R."/>
            <person name="Lindquist E.A."/>
            <person name="Sun H."/>
            <person name="LaButti K.M."/>
            <person name="Schmutz J."/>
            <person name="Jabbour D."/>
            <person name="Luo H."/>
            <person name="Baker S.E."/>
            <person name="Pisabarro A.G."/>
            <person name="Walton J.D."/>
            <person name="Blanchette R.A."/>
            <person name="Henrissat B."/>
            <person name="Martin F."/>
            <person name="Cullen D."/>
            <person name="Hibbett D.S."/>
            <person name="Grigoriev I.V."/>
        </authorList>
    </citation>
    <scope>NUCLEOTIDE SEQUENCE [LARGE SCALE GENOMIC DNA]</scope>
    <source>
        <strain evidence="3">CBS 339.88</strain>
    </source>
</reference>
<dbReference type="InterPro" id="IPR015943">
    <property type="entry name" value="WD40/YVTN_repeat-like_dom_sf"/>
</dbReference>
<evidence type="ECO:0000313" key="2">
    <source>
        <dbReference type="EMBL" id="KDR68953.1"/>
    </source>
</evidence>
<feature type="region of interest" description="Disordered" evidence="1">
    <location>
        <begin position="476"/>
        <end position="540"/>
    </location>
</feature>
<organism evidence="2 3">
    <name type="scientific">Galerina marginata (strain CBS 339.88)</name>
    <dbReference type="NCBI Taxonomy" id="685588"/>
    <lineage>
        <taxon>Eukaryota</taxon>
        <taxon>Fungi</taxon>
        <taxon>Dikarya</taxon>
        <taxon>Basidiomycota</taxon>
        <taxon>Agaricomycotina</taxon>
        <taxon>Agaricomycetes</taxon>
        <taxon>Agaricomycetidae</taxon>
        <taxon>Agaricales</taxon>
        <taxon>Agaricineae</taxon>
        <taxon>Strophariaceae</taxon>
        <taxon>Galerina</taxon>
    </lineage>
</organism>
<dbReference type="Proteomes" id="UP000027222">
    <property type="component" value="Unassembled WGS sequence"/>
</dbReference>
<dbReference type="InterPro" id="IPR036322">
    <property type="entry name" value="WD40_repeat_dom_sf"/>
</dbReference>
<dbReference type="AlphaFoldDB" id="A0A067SQD2"/>
<feature type="region of interest" description="Disordered" evidence="1">
    <location>
        <begin position="566"/>
        <end position="591"/>
    </location>
</feature>
<dbReference type="HOGENOM" id="CLU_461537_0_0_1"/>
<feature type="compositionally biased region" description="Basic residues" evidence="1">
    <location>
        <begin position="582"/>
        <end position="591"/>
    </location>
</feature>
<keyword evidence="3" id="KW-1185">Reference proteome</keyword>
<evidence type="ECO:0000313" key="3">
    <source>
        <dbReference type="Proteomes" id="UP000027222"/>
    </source>
</evidence>
<feature type="compositionally biased region" description="Polar residues" evidence="1">
    <location>
        <begin position="531"/>
        <end position="540"/>
    </location>
</feature>
<sequence>MGQFISRALRSTNELGITYHRTYETKYRGITSIKIQPNGGNLLAAASSLLIYDLSAETDGPQQFKVLSFEVGGITDLLWVAADVLVVGTTRGSLVVFSLKNEARRLFEVCSMKAHGDGASMVAVQSIAFCSKTNCLASVGQGVGSVRLWNITSDGVLASRDIPSPIAFYEPRFVGFMDNGSHVLVGFLEHILIQKFSTEPWALVEEHTLGQHQGAFDHRELGNAIVLDDNRLLVFNLKDLIFMILRSFLSLEARRSSIQAVHSSSNSSNNHDVIATASSVDGKESSLTIWTDYSHRLKVSKTPSLRPEYSTFQIVLLSVLVYVLCQLVTSFLLVNIVLFSPSPMTPIVDLNSATVDLSIALVDVDLANMAVTFPLKSTPGVFTVLDADPGSLKISEANLAEPFSQERLPPPPAKLLSSLIIVYSGVLRTRSEGKGIILAVGLVFRLLVVTGDEYAGGIWFDAEGSTKKKKEKKLVNFGEQKGKKTTPARRNPTLSKYTFPLPSAHRQNRATCGHPSSHYQRRGDRRGASLEPTSASTVSRSPAGDVLIAVGWFVHEDEVAGIVRGIDGVGGPGEQEKEKVGRGVKSKRRQH</sequence>
<name>A0A067SQD2_GALM3</name>
<dbReference type="OrthoDB" id="3238562at2759"/>
<accession>A0A067SQD2</accession>
<gene>
    <name evidence="2" type="ORF">GALMADRAFT_215513</name>
</gene>
<proteinExistence type="predicted"/>